<evidence type="ECO:0000256" key="3">
    <source>
        <dbReference type="ARBA" id="ARBA00022475"/>
    </source>
</evidence>
<feature type="binding site" evidence="7">
    <location>
        <position position="190"/>
    </location>
    <ligand>
        <name>Zn(2+)</name>
        <dbReference type="ChEBI" id="CHEBI:29105"/>
    </ligand>
</feature>
<evidence type="ECO:0000256" key="1">
    <source>
        <dbReference type="ARBA" id="ARBA00004651"/>
    </source>
</evidence>
<feature type="transmembrane region" description="Helical" evidence="8">
    <location>
        <begin position="12"/>
        <end position="37"/>
    </location>
</feature>
<evidence type="ECO:0000256" key="8">
    <source>
        <dbReference type="SAM" id="Phobius"/>
    </source>
</evidence>
<keyword evidence="5 8" id="KW-1133">Transmembrane helix</keyword>
<keyword evidence="10" id="KW-1185">Reference proteome</keyword>
<dbReference type="GO" id="GO:0046872">
    <property type="term" value="F:metal ion binding"/>
    <property type="evidence" value="ECO:0007669"/>
    <property type="project" value="UniProtKB-KW"/>
</dbReference>
<gene>
    <name evidence="9" type="primary">hly3</name>
    <name evidence="9" type="ORF">GCM10010960_10360</name>
</gene>
<sequence>MNAEHLRAEFWNALTHGAGAVLSLIGGAVLVTLASLYGNGWQLTGAIVFSLSLIGLYTASTLYHAVHEPKAKGRLKVLDHCMIYVLIAGSYTPFALIALRGDGGWLLFGTIWTLAAAGIVFKLFFTGRFELLSTLVYLAMGWLVVFAAGPMLRHVGTTELVWLGIGGLFYSLGTVFYLWERLRHNHAIWHGFVLAGSASHFVAISYLVL</sequence>
<reference evidence="9" key="1">
    <citation type="journal article" date="2014" name="Int. J. Syst. Evol. Microbiol.">
        <title>Complete genome sequence of Corynebacterium casei LMG S-19264T (=DSM 44701T), isolated from a smear-ripened cheese.</title>
        <authorList>
            <consortium name="US DOE Joint Genome Institute (JGI-PGF)"/>
            <person name="Walter F."/>
            <person name="Albersmeier A."/>
            <person name="Kalinowski J."/>
            <person name="Ruckert C."/>
        </authorList>
    </citation>
    <scope>NUCLEOTIDE SEQUENCE</scope>
    <source>
        <strain evidence="9">CGMCC 1.12726</strain>
    </source>
</reference>
<feature type="transmembrane region" description="Helical" evidence="8">
    <location>
        <begin position="43"/>
        <end position="65"/>
    </location>
</feature>
<feature type="transmembrane region" description="Helical" evidence="8">
    <location>
        <begin position="191"/>
        <end position="208"/>
    </location>
</feature>
<evidence type="ECO:0000256" key="2">
    <source>
        <dbReference type="ARBA" id="ARBA00008488"/>
    </source>
</evidence>
<feature type="transmembrane region" description="Helical" evidence="8">
    <location>
        <begin position="131"/>
        <end position="148"/>
    </location>
</feature>
<comment type="subcellular location">
    <subcellularLocation>
        <location evidence="1">Cell membrane</location>
        <topology evidence="1">Multi-pass membrane protein</topology>
    </subcellularLocation>
</comment>
<dbReference type="Pfam" id="PF03006">
    <property type="entry name" value="HlyIII"/>
    <property type="match status" value="1"/>
</dbReference>
<proteinExistence type="inferred from homology"/>
<dbReference type="EMBL" id="BMFO01000002">
    <property type="protein sequence ID" value="GGF90391.1"/>
    <property type="molecule type" value="Genomic_DNA"/>
</dbReference>
<feature type="binding site" evidence="7">
    <location>
        <position position="186"/>
    </location>
    <ligand>
        <name>Zn(2+)</name>
        <dbReference type="ChEBI" id="CHEBI:29105"/>
    </ligand>
</feature>
<name>A0A917FMZ5_9GAMM</name>
<keyword evidence="3" id="KW-1003">Cell membrane</keyword>
<feature type="transmembrane region" description="Helical" evidence="8">
    <location>
        <begin position="77"/>
        <end position="99"/>
    </location>
</feature>
<dbReference type="InterPro" id="IPR004254">
    <property type="entry name" value="AdipoR/HlyIII-related"/>
</dbReference>
<organism evidence="9 10">
    <name type="scientific">Arenimonas maotaiensis</name>
    <dbReference type="NCBI Taxonomy" id="1446479"/>
    <lineage>
        <taxon>Bacteria</taxon>
        <taxon>Pseudomonadati</taxon>
        <taxon>Pseudomonadota</taxon>
        <taxon>Gammaproteobacteria</taxon>
        <taxon>Lysobacterales</taxon>
        <taxon>Lysobacteraceae</taxon>
        <taxon>Arenimonas</taxon>
    </lineage>
</organism>
<feature type="transmembrane region" description="Helical" evidence="8">
    <location>
        <begin position="160"/>
        <end position="179"/>
    </location>
</feature>
<evidence type="ECO:0000256" key="6">
    <source>
        <dbReference type="ARBA" id="ARBA00023136"/>
    </source>
</evidence>
<dbReference type="GO" id="GO:0005886">
    <property type="term" value="C:plasma membrane"/>
    <property type="evidence" value="ECO:0007669"/>
    <property type="project" value="UniProtKB-SubCell"/>
</dbReference>
<reference evidence="9" key="2">
    <citation type="submission" date="2020-09" db="EMBL/GenBank/DDBJ databases">
        <authorList>
            <person name="Sun Q."/>
            <person name="Zhou Y."/>
        </authorList>
    </citation>
    <scope>NUCLEOTIDE SEQUENCE</scope>
    <source>
        <strain evidence="9">CGMCC 1.12726</strain>
    </source>
</reference>
<dbReference type="Proteomes" id="UP000632858">
    <property type="component" value="Unassembled WGS sequence"/>
</dbReference>
<protein>
    <submittedName>
        <fullName evidence="9">Hemolysin III</fullName>
    </submittedName>
</protein>
<feature type="transmembrane region" description="Helical" evidence="8">
    <location>
        <begin position="105"/>
        <end position="124"/>
    </location>
</feature>
<dbReference type="AlphaFoldDB" id="A0A917FMZ5"/>
<evidence type="ECO:0000313" key="10">
    <source>
        <dbReference type="Proteomes" id="UP000632858"/>
    </source>
</evidence>
<comment type="similarity">
    <text evidence="2">Belongs to the UPF0073 (Hly-III) family.</text>
</comment>
<dbReference type="NCBIfam" id="TIGR01065">
    <property type="entry name" value="hlyIII"/>
    <property type="match status" value="1"/>
</dbReference>
<feature type="binding site" evidence="7">
    <location>
        <position position="64"/>
    </location>
    <ligand>
        <name>Zn(2+)</name>
        <dbReference type="ChEBI" id="CHEBI:29105"/>
    </ligand>
</feature>
<dbReference type="PANTHER" id="PTHR20855">
    <property type="entry name" value="ADIPOR/PROGESTIN RECEPTOR-RELATED"/>
    <property type="match status" value="1"/>
</dbReference>
<dbReference type="PANTHER" id="PTHR20855:SF3">
    <property type="entry name" value="LD03007P"/>
    <property type="match status" value="1"/>
</dbReference>
<keyword evidence="7" id="KW-0862">Zinc</keyword>
<keyword evidence="6 8" id="KW-0472">Membrane</keyword>
<evidence type="ECO:0000256" key="7">
    <source>
        <dbReference type="PIRSR" id="PIRSR604254-1"/>
    </source>
</evidence>
<dbReference type="GO" id="GO:0140911">
    <property type="term" value="F:pore-forming activity"/>
    <property type="evidence" value="ECO:0007669"/>
    <property type="project" value="InterPro"/>
</dbReference>
<dbReference type="InterPro" id="IPR005744">
    <property type="entry name" value="Hy-lIII"/>
</dbReference>
<evidence type="ECO:0000313" key="9">
    <source>
        <dbReference type="EMBL" id="GGF90391.1"/>
    </source>
</evidence>
<evidence type="ECO:0000256" key="4">
    <source>
        <dbReference type="ARBA" id="ARBA00022692"/>
    </source>
</evidence>
<keyword evidence="7" id="KW-0479">Metal-binding</keyword>
<evidence type="ECO:0000256" key="5">
    <source>
        <dbReference type="ARBA" id="ARBA00022989"/>
    </source>
</evidence>
<accession>A0A917FMZ5</accession>
<dbReference type="RefSeq" id="WP_188448512.1">
    <property type="nucleotide sequence ID" value="NZ_BMFO01000002.1"/>
</dbReference>
<keyword evidence="4 8" id="KW-0812">Transmembrane</keyword>
<comment type="caution">
    <text evidence="9">The sequence shown here is derived from an EMBL/GenBank/DDBJ whole genome shotgun (WGS) entry which is preliminary data.</text>
</comment>